<keyword evidence="2" id="KW-1185">Reference proteome</keyword>
<accession>A0AAV7LX14</accession>
<gene>
    <name evidence="1" type="ORF">NDU88_000031</name>
</gene>
<proteinExistence type="predicted"/>
<dbReference type="AlphaFoldDB" id="A0AAV7LX14"/>
<reference evidence="1" key="1">
    <citation type="journal article" date="2022" name="bioRxiv">
        <title>Sequencing and chromosome-scale assembly of the giantPleurodeles waltlgenome.</title>
        <authorList>
            <person name="Brown T."/>
            <person name="Elewa A."/>
            <person name="Iarovenko S."/>
            <person name="Subramanian E."/>
            <person name="Araus A.J."/>
            <person name="Petzold A."/>
            <person name="Susuki M."/>
            <person name="Suzuki K.-i.T."/>
            <person name="Hayashi T."/>
            <person name="Toyoda A."/>
            <person name="Oliveira C."/>
            <person name="Osipova E."/>
            <person name="Leigh N.D."/>
            <person name="Simon A."/>
            <person name="Yun M.H."/>
        </authorList>
    </citation>
    <scope>NUCLEOTIDE SEQUENCE</scope>
    <source>
        <strain evidence="1">20211129_DDA</strain>
        <tissue evidence="1">Liver</tissue>
    </source>
</reference>
<protein>
    <submittedName>
        <fullName evidence="1">Uncharacterized protein</fullName>
    </submittedName>
</protein>
<name>A0AAV7LX14_PLEWA</name>
<organism evidence="1 2">
    <name type="scientific">Pleurodeles waltl</name>
    <name type="common">Iberian ribbed newt</name>
    <dbReference type="NCBI Taxonomy" id="8319"/>
    <lineage>
        <taxon>Eukaryota</taxon>
        <taxon>Metazoa</taxon>
        <taxon>Chordata</taxon>
        <taxon>Craniata</taxon>
        <taxon>Vertebrata</taxon>
        <taxon>Euteleostomi</taxon>
        <taxon>Amphibia</taxon>
        <taxon>Batrachia</taxon>
        <taxon>Caudata</taxon>
        <taxon>Salamandroidea</taxon>
        <taxon>Salamandridae</taxon>
        <taxon>Pleurodelinae</taxon>
        <taxon>Pleurodeles</taxon>
    </lineage>
</organism>
<sequence length="68" mass="7563">MRLVGGVGKAGPPRVYRKRWVREANACAAESGAEPPENALGDWWRHARLRPDLAPRLSLRPRGLGFCL</sequence>
<dbReference type="EMBL" id="JANPWB010000014">
    <property type="protein sequence ID" value="KAJ1094847.1"/>
    <property type="molecule type" value="Genomic_DNA"/>
</dbReference>
<comment type="caution">
    <text evidence="1">The sequence shown here is derived from an EMBL/GenBank/DDBJ whole genome shotgun (WGS) entry which is preliminary data.</text>
</comment>
<dbReference type="Proteomes" id="UP001066276">
    <property type="component" value="Chromosome 10"/>
</dbReference>
<evidence type="ECO:0000313" key="2">
    <source>
        <dbReference type="Proteomes" id="UP001066276"/>
    </source>
</evidence>
<evidence type="ECO:0000313" key="1">
    <source>
        <dbReference type="EMBL" id="KAJ1094847.1"/>
    </source>
</evidence>